<comment type="caution">
    <text evidence="1">The sequence shown here is derived from an EMBL/GenBank/DDBJ whole genome shotgun (WGS) entry which is preliminary data.</text>
</comment>
<protein>
    <submittedName>
        <fullName evidence="1">Uncharacterized protein</fullName>
    </submittedName>
</protein>
<keyword evidence="2" id="KW-1185">Reference proteome</keyword>
<dbReference type="EMBL" id="BGZK01000067">
    <property type="protein sequence ID" value="GBP14829.1"/>
    <property type="molecule type" value="Genomic_DNA"/>
</dbReference>
<gene>
    <name evidence="1" type="ORF">EVAR_75421_1</name>
</gene>
<evidence type="ECO:0000313" key="1">
    <source>
        <dbReference type="EMBL" id="GBP14829.1"/>
    </source>
</evidence>
<evidence type="ECO:0000313" key="2">
    <source>
        <dbReference type="Proteomes" id="UP000299102"/>
    </source>
</evidence>
<proteinExistence type="predicted"/>
<accession>A0A4C1TJU8</accession>
<name>A0A4C1TJU8_EUMVA</name>
<organism evidence="1 2">
    <name type="scientific">Eumeta variegata</name>
    <name type="common">Bagworm moth</name>
    <name type="synonym">Eumeta japonica</name>
    <dbReference type="NCBI Taxonomy" id="151549"/>
    <lineage>
        <taxon>Eukaryota</taxon>
        <taxon>Metazoa</taxon>
        <taxon>Ecdysozoa</taxon>
        <taxon>Arthropoda</taxon>
        <taxon>Hexapoda</taxon>
        <taxon>Insecta</taxon>
        <taxon>Pterygota</taxon>
        <taxon>Neoptera</taxon>
        <taxon>Endopterygota</taxon>
        <taxon>Lepidoptera</taxon>
        <taxon>Glossata</taxon>
        <taxon>Ditrysia</taxon>
        <taxon>Tineoidea</taxon>
        <taxon>Psychidae</taxon>
        <taxon>Oiketicinae</taxon>
        <taxon>Eumeta</taxon>
    </lineage>
</organism>
<dbReference type="AlphaFoldDB" id="A0A4C1TJU8"/>
<sequence length="83" mass="8997">MAEGRQMSRASGGEITKTIQLRILLAILKQTFKFLCVIIVEIEAFTARDGAGMDGKLVGELKRSSFINGAGPDINSSFVDHIL</sequence>
<dbReference type="Proteomes" id="UP000299102">
    <property type="component" value="Unassembled WGS sequence"/>
</dbReference>
<reference evidence="1 2" key="1">
    <citation type="journal article" date="2019" name="Commun. Biol.">
        <title>The bagworm genome reveals a unique fibroin gene that provides high tensile strength.</title>
        <authorList>
            <person name="Kono N."/>
            <person name="Nakamura H."/>
            <person name="Ohtoshi R."/>
            <person name="Tomita M."/>
            <person name="Numata K."/>
            <person name="Arakawa K."/>
        </authorList>
    </citation>
    <scope>NUCLEOTIDE SEQUENCE [LARGE SCALE GENOMIC DNA]</scope>
</reference>